<dbReference type="InterPro" id="IPR022385">
    <property type="entry name" value="Rhs_assc_core"/>
</dbReference>
<sequence length="1891" mass="207663">MNLLTNRFANPSAIMALGLSLFAVSSQQLDAVNVGVTTYCSSVSCDECDENGDIISVPKPAGTVCTQVGSIEWAMKLGEARRKIRPSYTDMSIVGKFEGAVRGKIRTFKDVYREVNDPSALAFEDVMLEINMASINASILSPEILKIHSDAEFEKLEHTTVVSSGSSSTGSAVTVTKTELRQVLTKNAFTDVEKLETGFIIRLWNRADINISKTSKYYTLPTEVEPIQEIEFRSVPNSTATFEFMMIIKERFGSNGIRTITEHHKRDATHDTLVVTTHEGEGLTGTPIHKQEITYTDRGNMKWDYTLERKVYEASVDTQGTLGSLVKVAHTQETYRDYSFFDPNLPNSQQGGERGMRRLIREIQDFPGEKLTKQYSYYGSGGTLDWNIQQPGETSSSTPGYTANHGRLKTIKNSDGSWVYYQYSEQYEGEPNIGDNFLFATPTVSVTTEFRSWKNVPISDKDSAIKIETIISKDTVSETTFVEGVQVAKKSIRTTQDTDGTVIQTTRDNDGSGFLTSVTGRYPAAAEDKVANRPKWVEHRDGTAETYSYAHGQNGEFVITVEAGQGDRNGITRGRRTITTLNKSFQPIEEQTIAFNKVTDEEYEYVLHSKKADNAGGFDRFGRPLKWVYNNNPQDYSIMQYGCCGLEYERDRAGAITEYSRDPLKRVYSTSRKRSVNGTAIVTGTSFNGLTKRTVVNPGENELLVREVTRSLSGLSQNILTADANGDGQPEQTSIQREILKTETTESTSIGSFTNATYHGVKTTTTAPDGGTSITVQFVDGQTASRSGTAVTGSATDVITYDYGVHRQTVSDGLYTKMTQPNGSEWQIIYRDKVGRTFRTENADGSYSETSYYSGDAVAGARGKVHVVLDADETALTGSGTHVSYTYNGRGERVSTTTKLSNNQQMVTTTEHDDVTDPDIGIAHRYRTWVNGVHTQTRLQSGDGYKSKTVTLAGTSTSERSVPVDGAWTVTSTAANGAFSIQTYADGLLEESASYAAGADPAVAGSQLTKQTQTYDAFGRVLTATDARTGTVTYNGYNENGSVQSITDAGNRTTAYTYDVMGRTIKVDAPDTSDKDGAVIANVTHTRYNPTGTVAATWGDQTYSRFNLYDTQNRLVELRTYQDLAHGSEPTVATTGYASTKWNYNTQRGWLDNKRYDDNKGTDYTYTDAGRLKTREWTRTLSDGTTKVTTTYGYDQGQMVSTSYNDGVTQDVVYAYDNFGRPTTVTQGSGATSNQHAYVYDPATLVLDKEVISYGNGLSRTLDRSQDSLLRPTGFQLMNGTTEEYATSYGYDTAGRLAGVHSGATYPAAPATADFTYGYLANSGSLVESVTGPAHTVTNTYETTRNVLDLKSNATNGVTPSVISAFDYTVNALGQREDVARSGSAFTSAHTESWNYNAKGEVVTADHSTNNAFDRAYEFDGIGNRKKSADSLTLPATDNYTSNALNQLTAVGNTARVHDADGNLLDDGTKLYVWDAEDRLIEIKDKATDNTVAIYEYDVYSRRITKTVGSTVTNFVYDGWNPIAEYSGSTLGKSYTWGMDLSGSMQGAGGVGGLLSVNDGNDTYYTTFDGNGNVSEYVDSTGTSVAHYEYDAFGQVAATGTKKGDFSHQFSTKQLDFESDLHYYGYRYYDSATGSWISRDLIAERGGLNLYGFVRNNGVGSFDLLGLVDPAMQAYFNNTGGYRDRLHKWSPANDEQKNKANEQFDEVSEDFRTRGGNTDYEYGNDDPWTKELMQKAVYDRMRTWIRDKAKEHCANGTTDSFIDGSPYKWDDSADDSGALTPFLDAVNYIFGAELKSLGSNDGQFTITSVDCDKCTVSYSMVVTDSFRFGSLTRVPGTSRSVLDPKPPLNNGLGGSAWLPQSEDADNPFGEDGVFGTVNVTWKWNESLSFSK</sequence>
<dbReference type="NCBIfam" id="TIGR03696">
    <property type="entry name" value="Rhs_assc_core"/>
    <property type="match status" value="1"/>
</dbReference>
<dbReference type="Proteomes" id="UP001597389">
    <property type="component" value="Unassembled WGS sequence"/>
</dbReference>
<feature type="signal peptide" evidence="2">
    <location>
        <begin position="1"/>
        <end position="31"/>
    </location>
</feature>
<dbReference type="Pfam" id="PF05593">
    <property type="entry name" value="RHS_repeat"/>
    <property type="match status" value="1"/>
</dbReference>
<feature type="chain" id="PRO_5046636944" evidence="2">
    <location>
        <begin position="32"/>
        <end position="1891"/>
    </location>
</feature>
<dbReference type="Gene3D" id="2.180.10.10">
    <property type="entry name" value="RHS repeat-associated core"/>
    <property type="match status" value="1"/>
</dbReference>
<accession>A0ABW4ZDC5</accession>
<protein>
    <submittedName>
        <fullName evidence="3">RHS repeat domain-containing protein</fullName>
    </submittedName>
</protein>
<dbReference type="NCBIfam" id="TIGR01643">
    <property type="entry name" value="YD_repeat_2x"/>
    <property type="match status" value="1"/>
</dbReference>
<dbReference type="PANTHER" id="PTHR32305">
    <property type="match status" value="1"/>
</dbReference>
<reference evidence="4" key="1">
    <citation type="journal article" date="2019" name="Int. J. Syst. Evol. Microbiol.">
        <title>The Global Catalogue of Microorganisms (GCM) 10K type strain sequencing project: providing services to taxonomists for standard genome sequencing and annotation.</title>
        <authorList>
            <consortium name="The Broad Institute Genomics Platform"/>
            <consortium name="The Broad Institute Genome Sequencing Center for Infectious Disease"/>
            <person name="Wu L."/>
            <person name="Ma J."/>
        </authorList>
    </citation>
    <scope>NUCLEOTIDE SEQUENCE [LARGE SCALE GENOMIC DNA]</scope>
    <source>
        <strain evidence="4">CCUG 57942</strain>
    </source>
</reference>
<gene>
    <name evidence="3" type="ORF">ACFSW8_13330</name>
</gene>
<dbReference type="InterPro" id="IPR006530">
    <property type="entry name" value="YD"/>
</dbReference>
<comment type="caution">
    <text evidence="3">The sequence shown here is derived from an EMBL/GenBank/DDBJ whole genome shotgun (WGS) entry which is preliminary data.</text>
</comment>
<keyword evidence="4" id="KW-1185">Reference proteome</keyword>
<keyword evidence="2" id="KW-0732">Signal</keyword>
<dbReference type="PANTHER" id="PTHR32305:SF15">
    <property type="entry name" value="PROTEIN RHSA-RELATED"/>
    <property type="match status" value="1"/>
</dbReference>
<proteinExistence type="predicted"/>
<dbReference type="InterPro" id="IPR050708">
    <property type="entry name" value="T6SS_VgrG/RHS"/>
</dbReference>
<feature type="region of interest" description="Disordered" evidence="1">
    <location>
        <begin position="1839"/>
        <end position="1861"/>
    </location>
</feature>
<evidence type="ECO:0000313" key="4">
    <source>
        <dbReference type="Proteomes" id="UP001597389"/>
    </source>
</evidence>
<evidence type="ECO:0000256" key="1">
    <source>
        <dbReference type="SAM" id="MobiDB-lite"/>
    </source>
</evidence>
<evidence type="ECO:0000256" key="2">
    <source>
        <dbReference type="SAM" id="SignalP"/>
    </source>
</evidence>
<name>A0ABW4ZDC5_9BACT</name>
<dbReference type="EMBL" id="JBHUJB010000056">
    <property type="protein sequence ID" value="MFD2159884.1"/>
    <property type="molecule type" value="Genomic_DNA"/>
</dbReference>
<dbReference type="InterPro" id="IPR031325">
    <property type="entry name" value="RHS_repeat"/>
</dbReference>
<dbReference type="RefSeq" id="WP_377178475.1">
    <property type="nucleotide sequence ID" value="NZ_JBHUJB010000056.1"/>
</dbReference>
<organism evidence="3 4">
    <name type="scientific">Rubritalea tangerina</name>
    <dbReference type="NCBI Taxonomy" id="430798"/>
    <lineage>
        <taxon>Bacteria</taxon>
        <taxon>Pseudomonadati</taxon>
        <taxon>Verrucomicrobiota</taxon>
        <taxon>Verrucomicrobiia</taxon>
        <taxon>Verrucomicrobiales</taxon>
        <taxon>Rubritaleaceae</taxon>
        <taxon>Rubritalea</taxon>
    </lineage>
</organism>
<evidence type="ECO:0000313" key="3">
    <source>
        <dbReference type="EMBL" id="MFD2159884.1"/>
    </source>
</evidence>